<dbReference type="EMBL" id="CP121196">
    <property type="protein sequence ID" value="XBH17424.1"/>
    <property type="molecule type" value="Genomic_DNA"/>
</dbReference>
<dbReference type="InterPro" id="IPR001387">
    <property type="entry name" value="Cro/C1-type_HTH"/>
</dbReference>
<dbReference type="GO" id="GO:0003677">
    <property type="term" value="F:DNA binding"/>
    <property type="evidence" value="ECO:0007669"/>
    <property type="project" value="InterPro"/>
</dbReference>
<evidence type="ECO:0000313" key="2">
    <source>
        <dbReference type="EMBL" id="XBH17388.1"/>
    </source>
</evidence>
<dbReference type="Gene3D" id="1.10.260.40">
    <property type="entry name" value="lambda repressor-like DNA-binding domains"/>
    <property type="match status" value="1"/>
</dbReference>
<dbReference type="PROSITE" id="PS50943">
    <property type="entry name" value="HTH_CROC1"/>
    <property type="match status" value="1"/>
</dbReference>
<dbReference type="SMART" id="SM00530">
    <property type="entry name" value="HTH_XRE"/>
    <property type="match status" value="1"/>
</dbReference>
<proteinExistence type="predicted"/>
<sequence>MSMTINNQEDFHRVQQLVWGKLFGIFIQKGREKRGCTVEEVAHLAGMGPSEWLAVEAGRIPESAAQLRLMAAALQFSKVQLATIIQICRAAWKA</sequence>
<gene>
    <name evidence="2" type="ORF">P8935_22840</name>
    <name evidence="3" type="ORF">P8935_23020</name>
</gene>
<dbReference type="EMBL" id="CP121196">
    <property type="protein sequence ID" value="XBH17388.1"/>
    <property type="molecule type" value="Genomic_DNA"/>
</dbReference>
<evidence type="ECO:0000259" key="1">
    <source>
        <dbReference type="PROSITE" id="PS50943"/>
    </source>
</evidence>
<evidence type="ECO:0000313" key="3">
    <source>
        <dbReference type="EMBL" id="XBH17424.1"/>
    </source>
</evidence>
<reference evidence="2" key="1">
    <citation type="submission" date="2023-03" db="EMBL/GenBank/DDBJ databases">
        <title>Edaphobacter sp.</title>
        <authorList>
            <person name="Huber K.J."/>
            <person name="Papendorf J."/>
            <person name="Pilke C."/>
            <person name="Bunk B."/>
            <person name="Sproeer C."/>
            <person name="Pester M."/>
        </authorList>
    </citation>
    <scope>NUCLEOTIDE SEQUENCE</scope>
    <source>
        <strain evidence="2">DSM 110680</strain>
    </source>
</reference>
<dbReference type="Pfam" id="PF13560">
    <property type="entry name" value="HTH_31"/>
    <property type="match status" value="1"/>
</dbReference>
<dbReference type="SUPFAM" id="SSF47413">
    <property type="entry name" value="lambda repressor-like DNA-binding domains"/>
    <property type="match status" value="1"/>
</dbReference>
<dbReference type="CDD" id="cd00093">
    <property type="entry name" value="HTH_XRE"/>
    <property type="match status" value="1"/>
</dbReference>
<dbReference type="RefSeq" id="WP_348262619.1">
    <property type="nucleotide sequence ID" value="NZ_CP121196.1"/>
</dbReference>
<organism evidence="2">
    <name type="scientific">Telmatobacter sp. DSM 110680</name>
    <dbReference type="NCBI Taxonomy" id="3036704"/>
    <lineage>
        <taxon>Bacteria</taxon>
        <taxon>Pseudomonadati</taxon>
        <taxon>Acidobacteriota</taxon>
        <taxon>Terriglobia</taxon>
        <taxon>Terriglobales</taxon>
        <taxon>Acidobacteriaceae</taxon>
        <taxon>Telmatobacter</taxon>
    </lineage>
</organism>
<accession>A0AAU7DJB7</accession>
<name>A0AAU7DJB7_9BACT</name>
<dbReference type="AlphaFoldDB" id="A0AAU7DJB7"/>
<feature type="domain" description="HTH cro/C1-type" evidence="1">
    <location>
        <begin position="27"/>
        <end position="81"/>
    </location>
</feature>
<dbReference type="InterPro" id="IPR010982">
    <property type="entry name" value="Lambda_DNA-bd_dom_sf"/>
</dbReference>
<protein>
    <submittedName>
        <fullName evidence="2">Helix-turn-helix transcriptional regulator</fullName>
    </submittedName>
</protein>